<protein>
    <recommendedName>
        <fullName evidence="1">SprT-like domain-containing protein</fullName>
    </recommendedName>
</protein>
<dbReference type="Pfam" id="PF10263">
    <property type="entry name" value="SprT-like"/>
    <property type="match status" value="1"/>
</dbReference>
<reference evidence="2 3" key="1">
    <citation type="journal article" date="2019" name="Int. J. Syst. Evol. Microbiol.">
        <title>Capsulimonas corticalis gen. nov., sp. nov., an aerobic capsulated bacterium, of a novel bacterial order, Capsulimonadales ord. nov., of the class Armatimonadia of the phylum Armatimonadetes.</title>
        <authorList>
            <person name="Li J."/>
            <person name="Kudo C."/>
            <person name="Tonouchi A."/>
        </authorList>
    </citation>
    <scope>NUCLEOTIDE SEQUENCE [LARGE SCALE GENOMIC DNA]</scope>
    <source>
        <strain evidence="2 3">AX-7</strain>
    </source>
</reference>
<evidence type="ECO:0000313" key="3">
    <source>
        <dbReference type="Proteomes" id="UP000287394"/>
    </source>
</evidence>
<dbReference type="Proteomes" id="UP000287394">
    <property type="component" value="Chromosome"/>
</dbReference>
<feature type="domain" description="SprT-like" evidence="1">
    <location>
        <begin position="31"/>
        <end position="95"/>
    </location>
</feature>
<dbReference type="KEGG" id="ccot:CCAX7_47190"/>
<evidence type="ECO:0000313" key="2">
    <source>
        <dbReference type="EMBL" id="BDI32668.1"/>
    </source>
</evidence>
<dbReference type="FunCoup" id="A0A402CQK0">
    <property type="interactions" value="6"/>
</dbReference>
<proteinExistence type="predicted"/>
<evidence type="ECO:0000259" key="1">
    <source>
        <dbReference type="Pfam" id="PF10263"/>
    </source>
</evidence>
<dbReference type="Gene3D" id="3.30.2010.10">
    <property type="entry name" value="Metalloproteases ('zincins'), catalytic domain"/>
    <property type="match status" value="1"/>
</dbReference>
<dbReference type="EMBL" id="AP025739">
    <property type="protein sequence ID" value="BDI32668.1"/>
    <property type="molecule type" value="Genomic_DNA"/>
</dbReference>
<accession>A0A402CQK0</accession>
<organism evidence="2 3">
    <name type="scientific">Capsulimonas corticalis</name>
    <dbReference type="NCBI Taxonomy" id="2219043"/>
    <lineage>
        <taxon>Bacteria</taxon>
        <taxon>Bacillati</taxon>
        <taxon>Armatimonadota</taxon>
        <taxon>Armatimonadia</taxon>
        <taxon>Capsulimonadales</taxon>
        <taxon>Capsulimonadaceae</taxon>
        <taxon>Capsulimonas</taxon>
    </lineage>
</organism>
<sequence>MVMKSPDTSHEPAVPPLSALTEAQLLEAMHAEFDRLNAEHFAGELIRPTVIISRRKAYGGYYQPQRHRIVLSWQAYREHGWEEALNTFRHEVAHIKHPNHSKAFWELASQLGVTKRYAASPLTPPRTPHRYVYGCPVCGRRVHRNRRIRQASCGVCDKNYNPKFALKLLSDDQR</sequence>
<gene>
    <name evidence="2" type="ORF">CCAX7_47190</name>
</gene>
<dbReference type="InterPro" id="IPR006640">
    <property type="entry name" value="SprT-like_domain"/>
</dbReference>
<dbReference type="GO" id="GO:0006950">
    <property type="term" value="P:response to stress"/>
    <property type="evidence" value="ECO:0007669"/>
    <property type="project" value="UniProtKB-ARBA"/>
</dbReference>
<dbReference type="OrthoDB" id="9788296at2"/>
<keyword evidence="3" id="KW-1185">Reference proteome</keyword>
<name>A0A402CQK0_9BACT</name>
<dbReference type="AlphaFoldDB" id="A0A402CQK0"/>